<dbReference type="PROSITE" id="PS51375">
    <property type="entry name" value="PPR"/>
    <property type="match status" value="7"/>
</dbReference>
<dbReference type="OrthoDB" id="1887476at2759"/>
<sequence length="859" mass="94505">MMAQTQSLTSVWWSMHSMEDAFASLKVRILPSIVIDDFAHMLQRCRKERNSVFAARLHVHMTENGLDTCLSLGNDLLSLLVDVGYVNSARNVFEKLSRPHQSSWNSLLVGYIKHGDVAQAFLLYEKMRLDSTLRLNGPATVALLRSCGNHKDLERGKQVHLDIADKDLFKKDLYVGSALVDMYSKCGSLFEAHQLLDVLPVRDTVSWTALISGYVEQGFNIDALNCFEQMQCEGVLPDAVTYACSLKACTSMMDIERGESIHVEISRNGLEKNYLVGNTLVCMYSKFGFLVKAQEVFDNITSRTAVSWTALISAYADHGYGKEALICIRKMQEDGICPDIITYVCGLKACGIKGASIEGQEIHTEIVKRGLENVLISTTLVDMYAKNGFLEEARDHLMHLAVRDVVLWTALIDGYVENGFSEAALECFEQMQEEGISPDSVTFACSLKACGCVGAAHKGREIHEEINARDLAKDYFIGNCLIDMYCKCGLLLKAREAFQEILSKDVVSWTALMNGFVEHGSFQEALDLFEEMCNEGISSDAVSFVCSLKACGGMKDICKGEEIYTELLLKGLERDLSVGSSLVDMYSKCGLLVEAQEIFNKLADQNIVAWNALIGGYVEHGFSEVALECFHALLCEKIPLHAVTFLCALKACGNSGTLEAGQDVHSKIVEHGLESDSVVGNSLADLYVKCGLVIEAQMVFATLPVQDEVSWNTLISGYSQLGDSQAVFSLCDKMVESDTKPNLITFLSVLNVCSNAGLLEEACAYFQSMKNMFGINPSPEHHNCIVDLLGRSGLVEIAVALIGNLPFHPGLVLWHSILGACRKSGDVDLGKEAFESAMHLDENDVSSYIALSNIYVDVD</sequence>
<comment type="caution">
    <text evidence="3">The sequence shown here is derived from an EMBL/GenBank/DDBJ whole genome shotgun (WGS) entry which is preliminary data.</text>
</comment>
<evidence type="ECO:0008006" key="5">
    <source>
        <dbReference type="Google" id="ProtNLM"/>
    </source>
</evidence>
<dbReference type="EMBL" id="CM035433">
    <property type="protein sequence ID" value="KAH7293202.1"/>
    <property type="molecule type" value="Genomic_DNA"/>
</dbReference>
<feature type="repeat" description="PPR" evidence="2">
    <location>
        <begin position="505"/>
        <end position="539"/>
    </location>
</feature>
<dbReference type="FunFam" id="1.25.40.10:FF:000381">
    <property type="entry name" value="Pentatricopeptide repeat-containing protein"/>
    <property type="match status" value="2"/>
</dbReference>
<reference evidence="3" key="1">
    <citation type="submission" date="2021-08" db="EMBL/GenBank/DDBJ databases">
        <title>WGS assembly of Ceratopteris richardii.</title>
        <authorList>
            <person name="Marchant D.B."/>
            <person name="Chen G."/>
            <person name="Jenkins J."/>
            <person name="Shu S."/>
            <person name="Leebens-Mack J."/>
            <person name="Grimwood J."/>
            <person name="Schmutz J."/>
            <person name="Soltis P."/>
            <person name="Soltis D."/>
            <person name="Chen Z.-H."/>
        </authorList>
    </citation>
    <scope>NUCLEOTIDE SEQUENCE</scope>
    <source>
        <strain evidence="3">Whitten #5841</strain>
        <tissue evidence="3">Leaf</tissue>
    </source>
</reference>
<accession>A0A8T2R9W4</accession>
<dbReference type="FunFam" id="1.25.40.10:FF:000031">
    <property type="entry name" value="Pentatricopeptide repeat-containing protein mitochondrial"/>
    <property type="match status" value="1"/>
</dbReference>
<name>A0A8T2R9W4_CERRI</name>
<dbReference type="Pfam" id="PF13041">
    <property type="entry name" value="PPR_2"/>
    <property type="match status" value="5"/>
</dbReference>
<proteinExistence type="predicted"/>
<evidence type="ECO:0000313" key="3">
    <source>
        <dbReference type="EMBL" id="KAH7293202.1"/>
    </source>
</evidence>
<evidence type="ECO:0000313" key="4">
    <source>
        <dbReference type="Proteomes" id="UP000825935"/>
    </source>
</evidence>
<protein>
    <recommendedName>
        <fullName evidence="5">Pentatricopeptide repeat-containing protein</fullName>
    </recommendedName>
</protein>
<evidence type="ECO:0000256" key="1">
    <source>
        <dbReference type="ARBA" id="ARBA00022737"/>
    </source>
</evidence>
<feature type="repeat" description="PPR" evidence="2">
    <location>
        <begin position="203"/>
        <end position="237"/>
    </location>
</feature>
<feature type="repeat" description="PPR" evidence="2">
    <location>
        <begin position="100"/>
        <end position="134"/>
    </location>
</feature>
<dbReference type="GO" id="GO:0048731">
    <property type="term" value="P:system development"/>
    <property type="evidence" value="ECO:0007669"/>
    <property type="project" value="UniProtKB-ARBA"/>
</dbReference>
<dbReference type="InterPro" id="IPR002885">
    <property type="entry name" value="PPR_rpt"/>
</dbReference>
<feature type="repeat" description="PPR" evidence="2">
    <location>
        <begin position="707"/>
        <end position="741"/>
    </location>
</feature>
<dbReference type="GO" id="GO:0009451">
    <property type="term" value="P:RNA modification"/>
    <property type="evidence" value="ECO:0007669"/>
    <property type="project" value="InterPro"/>
</dbReference>
<feature type="repeat" description="PPR" evidence="2">
    <location>
        <begin position="606"/>
        <end position="640"/>
    </location>
</feature>
<dbReference type="Gene3D" id="1.25.40.10">
    <property type="entry name" value="Tetratricopeptide repeat domain"/>
    <property type="match status" value="6"/>
</dbReference>
<dbReference type="AlphaFoldDB" id="A0A8T2R9W4"/>
<dbReference type="SUPFAM" id="SSF48452">
    <property type="entry name" value="TPR-like"/>
    <property type="match status" value="1"/>
</dbReference>
<dbReference type="GO" id="GO:0003723">
    <property type="term" value="F:RNA binding"/>
    <property type="evidence" value="ECO:0007669"/>
    <property type="project" value="InterPro"/>
</dbReference>
<gene>
    <name evidence="3" type="ORF">KP509_28G015300</name>
</gene>
<dbReference type="InterPro" id="IPR046960">
    <property type="entry name" value="PPR_At4g14850-like_plant"/>
</dbReference>
<dbReference type="FunFam" id="1.25.40.10:FF:000285">
    <property type="entry name" value="Pentatricopeptide repeat-containing protein, chloroplastic"/>
    <property type="match status" value="2"/>
</dbReference>
<feature type="repeat" description="PPR" evidence="2">
    <location>
        <begin position="404"/>
        <end position="438"/>
    </location>
</feature>
<dbReference type="Pfam" id="PF01535">
    <property type="entry name" value="PPR"/>
    <property type="match status" value="5"/>
</dbReference>
<evidence type="ECO:0000256" key="2">
    <source>
        <dbReference type="PROSITE-ProRule" id="PRU00708"/>
    </source>
</evidence>
<dbReference type="FunFam" id="1.25.40.10:FF:000158">
    <property type="entry name" value="pentatricopeptide repeat-containing protein At2g33680"/>
    <property type="match status" value="1"/>
</dbReference>
<dbReference type="Proteomes" id="UP000825935">
    <property type="component" value="Chromosome 28"/>
</dbReference>
<organism evidence="3 4">
    <name type="scientific">Ceratopteris richardii</name>
    <name type="common">Triangle waterfern</name>
    <dbReference type="NCBI Taxonomy" id="49495"/>
    <lineage>
        <taxon>Eukaryota</taxon>
        <taxon>Viridiplantae</taxon>
        <taxon>Streptophyta</taxon>
        <taxon>Embryophyta</taxon>
        <taxon>Tracheophyta</taxon>
        <taxon>Polypodiopsida</taxon>
        <taxon>Polypodiidae</taxon>
        <taxon>Polypodiales</taxon>
        <taxon>Pteridineae</taxon>
        <taxon>Pteridaceae</taxon>
        <taxon>Parkerioideae</taxon>
        <taxon>Ceratopteris</taxon>
    </lineage>
</organism>
<feature type="repeat" description="PPR" evidence="2">
    <location>
        <begin position="304"/>
        <end position="338"/>
    </location>
</feature>
<dbReference type="NCBIfam" id="TIGR00756">
    <property type="entry name" value="PPR"/>
    <property type="match status" value="8"/>
</dbReference>
<keyword evidence="1" id="KW-0677">Repeat</keyword>
<keyword evidence="4" id="KW-1185">Reference proteome</keyword>
<dbReference type="InterPro" id="IPR011990">
    <property type="entry name" value="TPR-like_helical_dom_sf"/>
</dbReference>
<dbReference type="PANTHER" id="PTHR47926">
    <property type="entry name" value="PENTATRICOPEPTIDE REPEAT-CONTAINING PROTEIN"/>
    <property type="match status" value="1"/>
</dbReference>